<dbReference type="InterPro" id="IPR009057">
    <property type="entry name" value="Homeodomain-like_sf"/>
</dbReference>
<dbReference type="RefSeq" id="WP_071065036.1">
    <property type="nucleotide sequence ID" value="NZ_MAXA01000224.1"/>
</dbReference>
<keyword evidence="4" id="KW-0804">Transcription</keyword>
<keyword evidence="3 5" id="KW-0238">DNA-binding</keyword>
<comment type="caution">
    <text evidence="7">The sequence shown here is derived from an EMBL/GenBank/DDBJ whole genome shotgun (WGS) entry which is preliminary data.</text>
</comment>
<dbReference type="Proteomes" id="UP000179769">
    <property type="component" value="Unassembled WGS sequence"/>
</dbReference>
<dbReference type="Gene3D" id="1.10.10.60">
    <property type="entry name" value="Homeodomain-like"/>
    <property type="match status" value="1"/>
</dbReference>
<evidence type="ECO:0000256" key="2">
    <source>
        <dbReference type="ARBA" id="ARBA00023015"/>
    </source>
</evidence>
<dbReference type="InterPro" id="IPR050109">
    <property type="entry name" value="HTH-type_TetR-like_transc_reg"/>
</dbReference>
<evidence type="ECO:0000313" key="7">
    <source>
        <dbReference type="EMBL" id="OHV27294.1"/>
    </source>
</evidence>
<dbReference type="EMBL" id="MAXA01000224">
    <property type="protein sequence ID" value="OHV27294.1"/>
    <property type="molecule type" value="Genomic_DNA"/>
</dbReference>
<dbReference type="InterPro" id="IPR001647">
    <property type="entry name" value="HTH_TetR"/>
</dbReference>
<keyword evidence="8" id="KW-1185">Reference proteome</keyword>
<proteinExistence type="predicted"/>
<dbReference type="Pfam" id="PF00440">
    <property type="entry name" value="TetR_N"/>
    <property type="match status" value="1"/>
</dbReference>
<reference evidence="8" key="1">
    <citation type="submission" date="2016-07" db="EMBL/GenBank/DDBJ databases">
        <title>Frankia sp. NRRL B-16219 Genome sequencing.</title>
        <authorList>
            <person name="Ghodhbane-Gtari F."/>
            <person name="Swanson E."/>
            <person name="Gueddou A."/>
            <person name="Louati M."/>
            <person name="Nouioui I."/>
            <person name="Hezbri K."/>
            <person name="Abebe-Akele F."/>
            <person name="Simpson S."/>
            <person name="Morris K."/>
            <person name="Thomas K."/>
            <person name="Gtari M."/>
            <person name="Tisa L.S."/>
        </authorList>
    </citation>
    <scope>NUCLEOTIDE SEQUENCE [LARGE SCALE GENOMIC DNA]</scope>
    <source>
        <strain evidence="8">NRRL B-16219</strain>
    </source>
</reference>
<evidence type="ECO:0000256" key="1">
    <source>
        <dbReference type="ARBA" id="ARBA00022491"/>
    </source>
</evidence>
<feature type="DNA-binding region" description="H-T-H motif" evidence="5">
    <location>
        <begin position="43"/>
        <end position="62"/>
    </location>
</feature>
<evidence type="ECO:0000313" key="8">
    <source>
        <dbReference type="Proteomes" id="UP000179769"/>
    </source>
</evidence>
<organism evidence="7 8">
    <name type="scientific">Parafrankia soli</name>
    <dbReference type="NCBI Taxonomy" id="2599596"/>
    <lineage>
        <taxon>Bacteria</taxon>
        <taxon>Bacillati</taxon>
        <taxon>Actinomycetota</taxon>
        <taxon>Actinomycetes</taxon>
        <taxon>Frankiales</taxon>
        <taxon>Frankiaceae</taxon>
        <taxon>Parafrankia</taxon>
    </lineage>
</organism>
<gene>
    <name evidence="7" type="ORF">BBK14_05415</name>
</gene>
<keyword evidence="1" id="KW-0678">Repressor</keyword>
<keyword evidence="2" id="KW-0805">Transcription regulation</keyword>
<dbReference type="GO" id="GO:0045892">
    <property type="term" value="P:negative regulation of DNA-templated transcription"/>
    <property type="evidence" value="ECO:0007669"/>
    <property type="project" value="InterPro"/>
</dbReference>
<dbReference type="PRINTS" id="PR00400">
    <property type="entry name" value="TETREPRESSOR"/>
</dbReference>
<evidence type="ECO:0000256" key="4">
    <source>
        <dbReference type="ARBA" id="ARBA00023163"/>
    </source>
</evidence>
<evidence type="ECO:0000256" key="3">
    <source>
        <dbReference type="ARBA" id="ARBA00023125"/>
    </source>
</evidence>
<dbReference type="Gene3D" id="1.10.357.10">
    <property type="entry name" value="Tetracycline Repressor, domain 2"/>
    <property type="match status" value="1"/>
</dbReference>
<dbReference type="GO" id="GO:0000976">
    <property type="term" value="F:transcription cis-regulatory region binding"/>
    <property type="evidence" value="ECO:0007669"/>
    <property type="project" value="TreeGrafter"/>
</dbReference>
<dbReference type="Pfam" id="PF02909">
    <property type="entry name" value="TetR_C_1"/>
    <property type="match status" value="1"/>
</dbReference>
<dbReference type="GO" id="GO:0003700">
    <property type="term" value="F:DNA-binding transcription factor activity"/>
    <property type="evidence" value="ECO:0007669"/>
    <property type="project" value="TreeGrafter"/>
</dbReference>
<dbReference type="AlphaFoldDB" id="A0A1S1Q548"/>
<evidence type="ECO:0000256" key="5">
    <source>
        <dbReference type="PROSITE-ProRule" id="PRU00335"/>
    </source>
</evidence>
<dbReference type="PANTHER" id="PTHR30055:SF151">
    <property type="entry name" value="TRANSCRIPTIONAL REGULATORY PROTEIN"/>
    <property type="match status" value="1"/>
</dbReference>
<protein>
    <recommendedName>
        <fullName evidence="6">HTH tetR-type domain-containing protein</fullName>
    </recommendedName>
</protein>
<sequence length="223" mass="24224">MPNRASELVWDKTKPAPGRKLNRDVVVGAAIALADREGLNAVSVRRIATDLGVRPMSLYTHIATKDDLVRLMVDEVVGEIIVHEELPEDWRAALGRIAHSSHTALAAHPWMLQASTRPGTLGPNALRHAEQLIAAVAPLQLDPADAWAVAGIVNDYTLGHALRIAHPAADTEQQRYPTVDPAIFPHLARALRARTPDRDDATFTVGLDTVLDGIARRFAHPGQ</sequence>
<dbReference type="InterPro" id="IPR003012">
    <property type="entry name" value="Tet_transcr_reg_TetR"/>
</dbReference>
<name>A0A1S1Q548_9ACTN</name>
<dbReference type="PANTHER" id="PTHR30055">
    <property type="entry name" value="HTH-TYPE TRANSCRIPTIONAL REGULATOR RUTR"/>
    <property type="match status" value="1"/>
</dbReference>
<dbReference type="InterPro" id="IPR004111">
    <property type="entry name" value="Repressor_TetR_C"/>
</dbReference>
<evidence type="ECO:0000259" key="6">
    <source>
        <dbReference type="PROSITE" id="PS50977"/>
    </source>
</evidence>
<dbReference type="SUPFAM" id="SSF48498">
    <property type="entry name" value="Tetracyclin repressor-like, C-terminal domain"/>
    <property type="match status" value="1"/>
</dbReference>
<accession>A0A1S1Q548</accession>
<dbReference type="PROSITE" id="PS50977">
    <property type="entry name" value="HTH_TETR_2"/>
    <property type="match status" value="1"/>
</dbReference>
<feature type="domain" description="HTH tetR-type" evidence="6">
    <location>
        <begin position="20"/>
        <end position="80"/>
    </location>
</feature>
<dbReference type="SUPFAM" id="SSF46689">
    <property type="entry name" value="Homeodomain-like"/>
    <property type="match status" value="1"/>
</dbReference>
<dbReference type="GO" id="GO:0046677">
    <property type="term" value="P:response to antibiotic"/>
    <property type="evidence" value="ECO:0007669"/>
    <property type="project" value="InterPro"/>
</dbReference>
<dbReference type="InterPro" id="IPR036271">
    <property type="entry name" value="Tet_transcr_reg_TetR-rel_C_sf"/>
</dbReference>